<sequence>MGRVRLIDWIERVRSIIRPAVDIRFSIQSNGILIDEDWIDALAAQGVRIGLSLDGPRRFHDAHRLDHKGLGSFDRVMDAIGLLRSHPRGPEIFSTVMAVVDPSVDPSEMFDFWQEIDVPGFDLSLPHANWSSPPPVKGDRSYGAWMVEFFDLWFDQNRPDRSVRYFENILRMIFGFPISTDNIGGRPVDVIVVETDGSIEPTDAFKSCFDGITKLGLSVQNNAFDDVSANPFVRDFQVGAKALCRRCKRCDIVNECGGGYMPHRYDEATGFANPSVYCSDLMLLINHIRGRVCRVLQHEGLMVEA</sequence>
<proteinExistence type="predicted"/>
<organism evidence="7 8">
    <name type="scientific">Aureimonas glaciei</name>
    <dbReference type="NCBI Taxonomy" id="1776957"/>
    <lineage>
        <taxon>Bacteria</taxon>
        <taxon>Pseudomonadati</taxon>
        <taxon>Pseudomonadota</taxon>
        <taxon>Alphaproteobacteria</taxon>
        <taxon>Hyphomicrobiales</taxon>
        <taxon>Aurantimonadaceae</taxon>
        <taxon>Aureimonas</taxon>
    </lineage>
</organism>
<dbReference type="InterPro" id="IPR013785">
    <property type="entry name" value="Aldolase_TIM"/>
</dbReference>
<reference evidence="7" key="1">
    <citation type="journal article" date="2014" name="Int. J. Syst. Evol. Microbiol.">
        <title>Complete genome sequence of Corynebacterium casei LMG S-19264T (=DSM 44701T), isolated from a smear-ripened cheese.</title>
        <authorList>
            <consortium name="US DOE Joint Genome Institute (JGI-PGF)"/>
            <person name="Walter F."/>
            <person name="Albersmeier A."/>
            <person name="Kalinowski J."/>
            <person name="Ruckert C."/>
        </authorList>
    </citation>
    <scope>NUCLEOTIDE SEQUENCE</scope>
    <source>
        <strain evidence="7">CGMCC 1.15493</strain>
    </source>
</reference>
<dbReference type="Proteomes" id="UP000613160">
    <property type="component" value="Unassembled WGS sequence"/>
</dbReference>
<dbReference type="Pfam" id="PF04055">
    <property type="entry name" value="Radical_SAM"/>
    <property type="match status" value="1"/>
</dbReference>
<dbReference type="EMBL" id="BMJJ01000003">
    <property type="protein sequence ID" value="GGD12935.1"/>
    <property type="molecule type" value="Genomic_DNA"/>
</dbReference>
<dbReference type="InterPro" id="IPR058240">
    <property type="entry name" value="rSAM_sf"/>
</dbReference>
<comment type="cofactor">
    <cofactor evidence="1">
        <name>[4Fe-4S] cluster</name>
        <dbReference type="ChEBI" id="CHEBI:49883"/>
    </cofactor>
</comment>
<dbReference type="GO" id="GO:0051536">
    <property type="term" value="F:iron-sulfur cluster binding"/>
    <property type="evidence" value="ECO:0007669"/>
    <property type="project" value="UniProtKB-KW"/>
</dbReference>
<keyword evidence="5" id="KW-0411">Iron-sulfur</keyword>
<dbReference type="GO" id="GO:0046872">
    <property type="term" value="F:metal ion binding"/>
    <property type="evidence" value="ECO:0007669"/>
    <property type="project" value="UniProtKB-KW"/>
</dbReference>
<evidence type="ECO:0000256" key="4">
    <source>
        <dbReference type="ARBA" id="ARBA00023004"/>
    </source>
</evidence>
<dbReference type="SUPFAM" id="SSF102114">
    <property type="entry name" value="Radical SAM enzymes"/>
    <property type="match status" value="1"/>
</dbReference>
<evidence type="ECO:0000313" key="8">
    <source>
        <dbReference type="Proteomes" id="UP000613160"/>
    </source>
</evidence>
<evidence type="ECO:0000256" key="1">
    <source>
        <dbReference type="ARBA" id="ARBA00001966"/>
    </source>
</evidence>
<accession>A0A916XUD5</accession>
<feature type="domain" description="Radical SAM core" evidence="6">
    <location>
        <begin position="10"/>
        <end position="102"/>
    </location>
</feature>
<dbReference type="InterPro" id="IPR007197">
    <property type="entry name" value="rSAM"/>
</dbReference>
<evidence type="ECO:0000256" key="2">
    <source>
        <dbReference type="ARBA" id="ARBA00022691"/>
    </source>
</evidence>
<protein>
    <recommendedName>
        <fullName evidence="6">Radical SAM core domain-containing protein</fullName>
    </recommendedName>
</protein>
<dbReference type="PANTHER" id="PTHR43273">
    <property type="entry name" value="ANAEROBIC SULFATASE-MATURATING ENZYME HOMOLOG ASLB-RELATED"/>
    <property type="match status" value="1"/>
</dbReference>
<dbReference type="CDD" id="cd01335">
    <property type="entry name" value="Radical_SAM"/>
    <property type="match status" value="1"/>
</dbReference>
<name>A0A916XUD5_9HYPH</name>
<keyword evidence="4" id="KW-0408">Iron</keyword>
<comment type="caution">
    <text evidence="7">The sequence shown here is derived from an EMBL/GenBank/DDBJ whole genome shotgun (WGS) entry which is preliminary data.</text>
</comment>
<dbReference type="PANTHER" id="PTHR43273:SF8">
    <property type="entry name" value="RADICAL SAM DOMAIN PROTEIN"/>
    <property type="match status" value="1"/>
</dbReference>
<evidence type="ECO:0000256" key="5">
    <source>
        <dbReference type="ARBA" id="ARBA00023014"/>
    </source>
</evidence>
<dbReference type="InterPro" id="IPR023867">
    <property type="entry name" value="Sulphatase_maturase_rSAM"/>
</dbReference>
<evidence type="ECO:0000259" key="6">
    <source>
        <dbReference type="Pfam" id="PF04055"/>
    </source>
</evidence>
<reference evidence="7" key="2">
    <citation type="submission" date="2020-09" db="EMBL/GenBank/DDBJ databases">
        <authorList>
            <person name="Sun Q."/>
            <person name="Zhou Y."/>
        </authorList>
    </citation>
    <scope>NUCLEOTIDE SEQUENCE</scope>
    <source>
        <strain evidence="7">CGMCC 1.15493</strain>
    </source>
</reference>
<gene>
    <name evidence="7" type="ORF">GCM10011335_14710</name>
</gene>
<keyword evidence="8" id="KW-1185">Reference proteome</keyword>
<evidence type="ECO:0000256" key="3">
    <source>
        <dbReference type="ARBA" id="ARBA00022723"/>
    </source>
</evidence>
<dbReference type="Gene3D" id="3.20.20.70">
    <property type="entry name" value="Aldolase class I"/>
    <property type="match status" value="1"/>
</dbReference>
<dbReference type="GO" id="GO:0016491">
    <property type="term" value="F:oxidoreductase activity"/>
    <property type="evidence" value="ECO:0007669"/>
    <property type="project" value="InterPro"/>
</dbReference>
<keyword evidence="3" id="KW-0479">Metal-binding</keyword>
<keyword evidence="2" id="KW-0949">S-adenosyl-L-methionine</keyword>
<evidence type="ECO:0000313" key="7">
    <source>
        <dbReference type="EMBL" id="GGD12935.1"/>
    </source>
</evidence>
<dbReference type="AlphaFoldDB" id="A0A916XUD5"/>